<dbReference type="InterPro" id="IPR036866">
    <property type="entry name" value="RibonucZ/Hydroxyglut_hydro"/>
</dbReference>
<dbReference type="Pfam" id="PF12706">
    <property type="entry name" value="Lactamase_B_2"/>
    <property type="match status" value="1"/>
</dbReference>
<proteinExistence type="predicted"/>
<dbReference type="GO" id="GO:0046872">
    <property type="term" value="F:metal ion binding"/>
    <property type="evidence" value="ECO:0007669"/>
    <property type="project" value="UniProtKB-KW"/>
</dbReference>
<name>A0A5J6MNB0_9PROT</name>
<dbReference type="OrthoDB" id="9803916at2"/>
<dbReference type="InterPro" id="IPR001279">
    <property type="entry name" value="Metallo-B-lactamas"/>
</dbReference>
<feature type="domain" description="Metallo-beta-lactamase" evidence="8">
    <location>
        <begin position="64"/>
        <end position="258"/>
    </location>
</feature>
<dbReference type="Pfam" id="PF07521">
    <property type="entry name" value="RMMBL"/>
    <property type="match status" value="1"/>
</dbReference>
<evidence type="ECO:0000256" key="2">
    <source>
        <dbReference type="ARBA" id="ARBA00022723"/>
    </source>
</evidence>
<dbReference type="KEGG" id="htq:FRZ44_33790"/>
<evidence type="ECO:0000256" key="3">
    <source>
        <dbReference type="ARBA" id="ARBA00022801"/>
    </source>
</evidence>
<dbReference type="GO" id="GO:0003723">
    <property type="term" value="F:RNA binding"/>
    <property type="evidence" value="ECO:0007669"/>
    <property type="project" value="UniProtKB-KW"/>
</dbReference>
<evidence type="ECO:0000313" key="10">
    <source>
        <dbReference type="Proteomes" id="UP000326202"/>
    </source>
</evidence>
<evidence type="ECO:0000256" key="1">
    <source>
        <dbReference type="ARBA" id="ARBA00022722"/>
    </source>
</evidence>
<gene>
    <name evidence="9" type="ORF">FRZ44_33790</name>
</gene>
<evidence type="ECO:0000256" key="6">
    <source>
        <dbReference type="ARBA" id="ARBA00022884"/>
    </source>
</evidence>
<dbReference type="AlphaFoldDB" id="A0A5J6MNB0"/>
<evidence type="ECO:0000259" key="8">
    <source>
        <dbReference type="SMART" id="SM00849"/>
    </source>
</evidence>
<accession>A0A5J6MNB0</accession>
<organism evidence="9 10">
    <name type="scientific">Hypericibacter terrae</name>
    <dbReference type="NCBI Taxonomy" id="2602015"/>
    <lineage>
        <taxon>Bacteria</taxon>
        <taxon>Pseudomonadati</taxon>
        <taxon>Pseudomonadota</taxon>
        <taxon>Alphaproteobacteria</taxon>
        <taxon>Rhodospirillales</taxon>
        <taxon>Dongiaceae</taxon>
        <taxon>Hypericibacter</taxon>
    </lineage>
</organism>
<dbReference type="EMBL" id="CP042906">
    <property type="protein sequence ID" value="QEX18075.1"/>
    <property type="molecule type" value="Genomic_DNA"/>
</dbReference>
<dbReference type="InterPro" id="IPR042173">
    <property type="entry name" value="RNase_J_2"/>
</dbReference>
<evidence type="ECO:0000256" key="7">
    <source>
        <dbReference type="SAM" id="MobiDB-lite"/>
    </source>
</evidence>
<dbReference type="Pfam" id="PF22505">
    <property type="entry name" value="RNase_J_b_CASP"/>
    <property type="match status" value="1"/>
</dbReference>
<dbReference type="Gene3D" id="3.40.50.10710">
    <property type="entry name" value="Metallo-hydrolase/oxidoreductase"/>
    <property type="match status" value="1"/>
</dbReference>
<feature type="region of interest" description="Disordered" evidence="7">
    <location>
        <begin position="1"/>
        <end position="42"/>
    </location>
</feature>
<keyword evidence="4" id="KW-0862">Zinc</keyword>
<dbReference type="GO" id="GO:0004527">
    <property type="term" value="F:exonuclease activity"/>
    <property type="evidence" value="ECO:0007669"/>
    <property type="project" value="UniProtKB-KW"/>
</dbReference>
<keyword evidence="6" id="KW-0694">RNA-binding</keyword>
<dbReference type="InterPro" id="IPR011108">
    <property type="entry name" value="RMMBL"/>
</dbReference>
<evidence type="ECO:0000256" key="5">
    <source>
        <dbReference type="ARBA" id="ARBA00022839"/>
    </source>
</evidence>
<dbReference type="Gene3D" id="3.60.15.10">
    <property type="entry name" value="Ribonuclease Z/Hydroxyacylglutathione hydrolase-like"/>
    <property type="match status" value="1"/>
</dbReference>
<sequence length="535" mass="58015">MQRKNTGARKIGASDDRRSSRTDVTKNRGSTPTPLKESPLPQKFPLPTDDSILVCPVGGVGRIGMNWTLYGHAGRWILVDAGSAFVKSPDENGAFMPDPRSLRDVLPRLDGLLVTHAHEDHIGAIHHLWPRIDCPIFATPFAATLLKGRLAEKGAQGKARFKIFKPGDSFKVGPFSIETVPITHSVPECVAMAIETRAGRIFHTGDWKFDPDPLLGDPTDFARLRRVGDRGVLAMLCDSTNAERDAGISSESEVAANLAEVFRTRRGKIAISCFATNLARLTAICHAAKMSGRKVALAGRSLEKAEAAGTEVGLLDHRHTILSDSRHLKGLDPHEILLVCTGTQGEERAALAKLARGESWRLPEIGPGDTVIHSARAIPGNEAAIEEVMKLFRARHVEVLMGLDDEKPLHVTGHASRGELKTMYELIRPQFAIPVHGEADHLVAHGALAQECGARTATLTEEGDLLRVSRDGVERVTKIRIRHLAALESSGEKLVPFEGRVGMMATIPAAPVVKAPVIVVRRRSRSARSGARRAA</sequence>
<dbReference type="CDD" id="cd07714">
    <property type="entry name" value="RNaseJ_MBL-fold"/>
    <property type="match status" value="1"/>
</dbReference>
<keyword evidence="3 9" id="KW-0378">Hydrolase</keyword>
<dbReference type="PANTHER" id="PTHR43694">
    <property type="entry name" value="RIBONUCLEASE J"/>
    <property type="match status" value="1"/>
</dbReference>
<feature type="compositionally biased region" description="Basic and acidic residues" evidence="7">
    <location>
        <begin position="12"/>
        <end position="26"/>
    </location>
</feature>
<keyword evidence="1" id="KW-0540">Nuclease</keyword>
<dbReference type="SMART" id="SM00849">
    <property type="entry name" value="Lactamase_B"/>
    <property type="match status" value="1"/>
</dbReference>
<keyword evidence="2" id="KW-0479">Metal-binding</keyword>
<keyword evidence="10" id="KW-1185">Reference proteome</keyword>
<dbReference type="PANTHER" id="PTHR43694:SF1">
    <property type="entry name" value="RIBONUCLEASE J"/>
    <property type="match status" value="1"/>
</dbReference>
<dbReference type="Proteomes" id="UP000326202">
    <property type="component" value="Chromosome"/>
</dbReference>
<evidence type="ECO:0000313" key="9">
    <source>
        <dbReference type="EMBL" id="QEX18075.1"/>
    </source>
</evidence>
<evidence type="ECO:0000256" key="4">
    <source>
        <dbReference type="ARBA" id="ARBA00022833"/>
    </source>
</evidence>
<protein>
    <submittedName>
        <fullName evidence="9">MBL fold hydrolase</fullName>
    </submittedName>
</protein>
<dbReference type="SUPFAM" id="SSF56281">
    <property type="entry name" value="Metallo-hydrolase/oxidoreductase"/>
    <property type="match status" value="1"/>
</dbReference>
<keyword evidence="5" id="KW-0269">Exonuclease</keyword>
<dbReference type="InterPro" id="IPR055132">
    <property type="entry name" value="RNase_J_b_CASP"/>
</dbReference>
<reference evidence="9 10" key="1">
    <citation type="submission" date="2019-08" db="EMBL/GenBank/DDBJ databases">
        <title>Hyperibacter terrae gen. nov., sp. nov. and Hyperibacter viscosus sp. nov., two new members in the family Rhodospirillaceae isolated from the rhizosphere of Hypericum perforatum.</title>
        <authorList>
            <person name="Noviana Z."/>
        </authorList>
    </citation>
    <scope>NUCLEOTIDE SEQUENCE [LARGE SCALE GENOMIC DNA]</scope>
    <source>
        <strain evidence="9 10">R5913</strain>
    </source>
</reference>